<dbReference type="InterPro" id="IPR002110">
    <property type="entry name" value="Ankyrin_rpt"/>
</dbReference>
<dbReference type="Proteomes" id="UP000604046">
    <property type="component" value="Unassembled WGS sequence"/>
</dbReference>
<sequence length="625" mass="68895">MTCCRASLTPLAQYAKTVRDQLATDEQPPMHFPMYTVPLGTLLEMTKIEPHEVLKATGALVEFDRKMGKAAFISHQWVSPGHPDPEAKQMRVLQNALSDLMSNSRSIPPDMVTEINHPNLKPLPAARLLSEPLFCWYDYFAIPQREEKPKRTQLDAINSIPAYVDEVSFFFALVPVLENPLKTNLISPLTWQGRGWCRLERTVRELSADPSWIMVKSTGDLCLVTDALASSRAGSGPVGEGEFTVQADCLTLGPVLLMVLKRKLLRLLAVRDFSGYRALLNQQTEMLKGLGCEPIQLLPDFDGFEQDLSDQWDSSRPSFLVMKFFHQNGFSRISESDSSGWLPIHYAALNGDPSLVRDLLELRADPKQCTRKAHADLGFEAGTPPVSIACLFKNNEVVRLLLQARASFFSDNPFHKPLNSAAAVNNAEAVGLLCNAGCSAVQRNALGHSVIETAASFGTGLEAMEALIRHARAAEETFDPTPALHLAAVAWGSSEVVTRLVAMRGDVNAQTADEPAKRTWIMRALYTLKVWQHKFHKVTPLSKFLYHAKGGTPLTMALVTGNYEFAAALIAAGARLDLRNSRGFSAADLIPKQSAPEFLAEALEGRLLACQRVSLLARDWVQVPV</sequence>
<evidence type="ECO:0000313" key="3">
    <source>
        <dbReference type="Proteomes" id="UP000604046"/>
    </source>
</evidence>
<feature type="repeat" description="ANK" evidence="1">
    <location>
        <begin position="549"/>
        <end position="581"/>
    </location>
</feature>
<comment type="caution">
    <text evidence="2">The sequence shown here is derived from an EMBL/GenBank/DDBJ whole genome shotgun (WGS) entry which is preliminary data.</text>
</comment>
<dbReference type="SUPFAM" id="SSF48403">
    <property type="entry name" value="Ankyrin repeat"/>
    <property type="match status" value="1"/>
</dbReference>
<dbReference type="EMBL" id="CAJNDS010002464">
    <property type="protein sequence ID" value="CAE7487873.1"/>
    <property type="molecule type" value="Genomic_DNA"/>
</dbReference>
<gene>
    <name evidence="2" type="primary">ankrd52</name>
    <name evidence="2" type="ORF">SNAT2548_LOCUS27363</name>
</gene>
<dbReference type="SMART" id="SM00248">
    <property type="entry name" value="ANK"/>
    <property type="match status" value="4"/>
</dbReference>
<protein>
    <submittedName>
        <fullName evidence="2">Ankrd52 protein</fullName>
    </submittedName>
</protein>
<feature type="repeat" description="ANK" evidence="1">
    <location>
        <begin position="339"/>
        <end position="371"/>
    </location>
</feature>
<dbReference type="PANTHER" id="PTHR24133:SF40">
    <property type="entry name" value="ANKYRIN REPEAT DOMAIN 44"/>
    <property type="match status" value="1"/>
</dbReference>
<dbReference type="PROSITE" id="PS50088">
    <property type="entry name" value="ANK_REPEAT"/>
    <property type="match status" value="2"/>
</dbReference>
<evidence type="ECO:0000313" key="2">
    <source>
        <dbReference type="EMBL" id="CAE7487873.1"/>
    </source>
</evidence>
<keyword evidence="1" id="KW-0040">ANK repeat</keyword>
<reference evidence="2" key="1">
    <citation type="submission" date="2021-02" db="EMBL/GenBank/DDBJ databases">
        <authorList>
            <person name="Dougan E. K."/>
            <person name="Rhodes N."/>
            <person name="Thang M."/>
            <person name="Chan C."/>
        </authorList>
    </citation>
    <scope>NUCLEOTIDE SEQUENCE</scope>
</reference>
<keyword evidence="3" id="KW-1185">Reference proteome</keyword>
<evidence type="ECO:0000256" key="1">
    <source>
        <dbReference type="PROSITE-ProRule" id="PRU00023"/>
    </source>
</evidence>
<dbReference type="PANTHER" id="PTHR24133">
    <property type="entry name" value="ANKYRIN DOMAIN-CONTAINING"/>
    <property type="match status" value="1"/>
</dbReference>
<dbReference type="PROSITE" id="PS50297">
    <property type="entry name" value="ANK_REP_REGION"/>
    <property type="match status" value="2"/>
</dbReference>
<proteinExistence type="predicted"/>
<dbReference type="Pfam" id="PF12796">
    <property type="entry name" value="Ank_2"/>
    <property type="match status" value="1"/>
</dbReference>
<organism evidence="2 3">
    <name type="scientific">Symbiodinium natans</name>
    <dbReference type="NCBI Taxonomy" id="878477"/>
    <lineage>
        <taxon>Eukaryota</taxon>
        <taxon>Sar</taxon>
        <taxon>Alveolata</taxon>
        <taxon>Dinophyceae</taxon>
        <taxon>Suessiales</taxon>
        <taxon>Symbiodiniaceae</taxon>
        <taxon>Symbiodinium</taxon>
    </lineage>
</organism>
<dbReference type="InterPro" id="IPR052391">
    <property type="entry name" value="E3_Ligase-Neurotoxin"/>
</dbReference>
<dbReference type="AlphaFoldDB" id="A0A812SSR1"/>
<dbReference type="OrthoDB" id="426293at2759"/>
<dbReference type="InterPro" id="IPR036770">
    <property type="entry name" value="Ankyrin_rpt-contain_sf"/>
</dbReference>
<dbReference type="Pfam" id="PF00023">
    <property type="entry name" value="Ank"/>
    <property type="match status" value="1"/>
</dbReference>
<name>A0A812SSR1_9DINO</name>
<accession>A0A812SSR1</accession>
<dbReference type="Gene3D" id="1.25.40.20">
    <property type="entry name" value="Ankyrin repeat-containing domain"/>
    <property type="match status" value="2"/>
</dbReference>